<dbReference type="Proteomes" id="UP001392437">
    <property type="component" value="Unassembled WGS sequence"/>
</dbReference>
<evidence type="ECO:0000313" key="2">
    <source>
        <dbReference type="EMBL" id="KAK8121408.1"/>
    </source>
</evidence>
<dbReference type="EMBL" id="JAQQWP010000004">
    <property type="protein sequence ID" value="KAK8121408.1"/>
    <property type="molecule type" value="Genomic_DNA"/>
</dbReference>
<evidence type="ECO:0000313" key="3">
    <source>
        <dbReference type="Proteomes" id="UP001392437"/>
    </source>
</evidence>
<evidence type="ECO:0000259" key="1">
    <source>
        <dbReference type="Pfam" id="PF06985"/>
    </source>
</evidence>
<protein>
    <recommendedName>
        <fullName evidence="1">Heterokaryon incompatibility domain-containing protein</fullName>
    </recommendedName>
</protein>
<accession>A0AAW0R2E9</accession>
<dbReference type="InterPro" id="IPR010730">
    <property type="entry name" value="HET"/>
</dbReference>
<name>A0AAW0R2E9_9PEZI</name>
<sequence>MGDPNERSLKDEEPIIPLILMVCVVRADKRELRITPQFKFYYTRKGKPHLHHLERWTVDYFDIELLKRWISRCDNVHQDCEEGWTTEDAKSTIVELPHDFRVIDVINLNICQPTGTPRFIALSYMWKSGGTGDFQLQRDLVTRLEAPGSLAEVGLPGILTDAMSLCKDMGEKYLWVDRLCIVQDDLASKMEQIQNMDAIYRSATLTIAAALNNNDGTGLPGYKNRPRYPNPSVPRVCTTRGWTFQERLLSRRIIFVTEHEVRFECPEARASEMETWSYKDIELVPHVDHLRRLRCGPEEAEDWLRLIREEEEVTWSHGYVSSQVDSKELNWAERRPPNLWQYCTWVEEYTRRELTYPSDILNAFSGPAKVVSSSFGSRMLFGLPERYLPQALMWGPASSEVADPGVHLEIDGVSIPSWSWARWAEPVQYRWMGSPGTIYLTTEYGQTASIVACFYYHDPEGSGGDLRKLDVEQKWVTEHVDMTELKSVADLPLVQPISHPNWPPTNDAWEQCPQSPWEAIAHQDIAFDECRIANMLPGCLVFNTTVASVDQRFRLVGRDHLSATIRGRKGVILGYLECKSSDQERIWAQRGIKSEGRVIFDFIVVCALVEMRTTEKPWLRGFSPDHDRWWLRVMLVERISMHPYIARKVGAGEIRMSRWKDFNPRWETVILW</sequence>
<dbReference type="PANTHER" id="PTHR33112">
    <property type="entry name" value="DOMAIN PROTEIN, PUTATIVE-RELATED"/>
    <property type="match status" value="1"/>
</dbReference>
<dbReference type="Pfam" id="PF06985">
    <property type="entry name" value="HET"/>
    <property type="match status" value="1"/>
</dbReference>
<dbReference type="AlphaFoldDB" id="A0AAW0R2E9"/>
<feature type="domain" description="Heterokaryon incompatibility" evidence="1">
    <location>
        <begin position="119"/>
        <end position="230"/>
    </location>
</feature>
<dbReference type="PANTHER" id="PTHR33112:SF12">
    <property type="entry name" value="HETEROKARYON INCOMPATIBILITY DOMAIN-CONTAINING PROTEIN"/>
    <property type="match status" value="1"/>
</dbReference>
<organism evidence="2 3">
    <name type="scientific">Apiospora kogelbergensis</name>
    <dbReference type="NCBI Taxonomy" id="1337665"/>
    <lineage>
        <taxon>Eukaryota</taxon>
        <taxon>Fungi</taxon>
        <taxon>Dikarya</taxon>
        <taxon>Ascomycota</taxon>
        <taxon>Pezizomycotina</taxon>
        <taxon>Sordariomycetes</taxon>
        <taxon>Xylariomycetidae</taxon>
        <taxon>Amphisphaeriales</taxon>
        <taxon>Apiosporaceae</taxon>
        <taxon>Apiospora</taxon>
    </lineage>
</organism>
<reference evidence="2 3" key="1">
    <citation type="submission" date="2023-01" db="EMBL/GenBank/DDBJ databases">
        <title>Analysis of 21 Apiospora genomes using comparative genomics revels a genus with tremendous synthesis potential of carbohydrate active enzymes and secondary metabolites.</title>
        <authorList>
            <person name="Sorensen T."/>
        </authorList>
    </citation>
    <scope>NUCLEOTIDE SEQUENCE [LARGE SCALE GENOMIC DNA]</scope>
    <source>
        <strain evidence="2 3">CBS 117206</strain>
    </source>
</reference>
<keyword evidence="3" id="KW-1185">Reference proteome</keyword>
<comment type="caution">
    <text evidence="2">The sequence shown here is derived from an EMBL/GenBank/DDBJ whole genome shotgun (WGS) entry which is preliminary data.</text>
</comment>
<proteinExistence type="predicted"/>
<gene>
    <name evidence="2" type="ORF">PG999_005528</name>
</gene>